<evidence type="ECO:0000256" key="11">
    <source>
        <dbReference type="ARBA" id="ARBA00023242"/>
    </source>
</evidence>
<evidence type="ECO:0000256" key="6">
    <source>
        <dbReference type="ARBA" id="ARBA00022490"/>
    </source>
</evidence>
<dbReference type="GeneID" id="117236275"/>
<sequence length="386" mass="45102">MNMLMRSIIISLNKSQVIKKHASVQQTIVNNFHNNKILYNKDNPDSDITPYRFKVQIKEKKTFLEIIRIYKRDDHARKAQLQFIPTALKYMDEFNVNEDLESYKALFDIFPKGRYIPENKFQHMMYHYPKHQDTALLILNKMESNFVIPDYEMQKMIKDTFGKNGLVMKKCCSMFYWLPKFSQLNPWPLPTPIPTDAKVLAQFAIVKMSGVDVQANATVYSTKDVPDAIDDTWIVSTMSESQQKLLAVQPIDKSLTVEGPFAVWVDKYYIDYFVLKGETIKREIIYENCDDITKLKIPFWEKHNFKIPVTIHEQEDGVYYAMCATGTSSKDSLLSWIRCLQKTNPILEKIPVTFKLKSITNEQLYIKQDKKPDVKQISENVDATEK</sequence>
<evidence type="ECO:0000256" key="7">
    <source>
        <dbReference type="ARBA" id="ARBA00022588"/>
    </source>
</evidence>
<dbReference type="InterPro" id="IPR010418">
    <property type="entry name" value="ECSIT"/>
</dbReference>
<organism evidence="13 14">
    <name type="scientific">Bombus vosnesenskii</name>
    <dbReference type="NCBI Taxonomy" id="207650"/>
    <lineage>
        <taxon>Eukaryota</taxon>
        <taxon>Metazoa</taxon>
        <taxon>Ecdysozoa</taxon>
        <taxon>Arthropoda</taxon>
        <taxon>Hexapoda</taxon>
        <taxon>Insecta</taxon>
        <taxon>Pterygota</taxon>
        <taxon>Neoptera</taxon>
        <taxon>Endopterygota</taxon>
        <taxon>Hymenoptera</taxon>
        <taxon>Apocrita</taxon>
        <taxon>Aculeata</taxon>
        <taxon>Apoidea</taxon>
        <taxon>Anthophila</taxon>
        <taxon>Apidae</taxon>
        <taxon>Bombus</taxon>
        <taxon>Pyrobombus</taxon>
    </lineage>
</organism>
<evidence type="ECO:0000313" key="14">
    <source>
        <dbReference type="RefSeq" id="XP_033354969.1"/>
    </source>
</evidence>
<dbReference type="InterPro" id="IPR046448">
    <property type="entry name" value="ECSIT_N"/>
</dbReference>
<protein>
    <recommendedName>
        <fullName evidence="5">Evolutionarily conserved signaling intermediate in Toll pathway, mitochondrial</fullName>
    </recommendedName>
</protein>
<feature type="domain" description="ECSIT C-terminal" evidence="12">
    <location>
        <begin position="239"/>
        <end position="357"/>
    </location>
</feature>
<evidence type="ECO:0000256" key="1">
    <source>
        <dbReference type="ARBA" id="ARBA00004123"/>
    </source>
</evidence>
<dbReference type="GO" id="GO:0005739">
    <property type="term" value="C:mitochondrion"/>
    <property type="evidence" value="ECO:0007669"/>
    <property type="project" value="UniProtKB-SubCell"/>
</dbReference>
<comment type="subcellular location">
    <subcellularLocation>
        <location evidence="3">Cytoplasm</location>
    </subcellularLocation>
    <subcellularLocation>
        <location evidence="2">Mitochondrion</location>
    </subcellularLocation>
    <subcellularLocation>
        <location evidence="1">Nucleus</location>
    </subcellularLocation>
</comment>
<dbReference type="GO" id="GO:0005634">
    <property type="term" value="C:nucleus"/>
    <property type="evidence" value="ECO:0007669"/>
    <property type="project" value="UniProtKB-SubCell"/>
</dbReference>
<dbReference type="PANTHER" id="PTHR13113">
    <property type="entry name" value="ECSIT EVOLUTIONARILY CONSERVED SIGNALING INTERMEDIATE IN TOLL PATHWAYS"/>
    <property type="match status" value="1"/>
</dbReference>
<comment type="similarity">
    <text evidence="4">Belongs to the ECSIT family.</text>
</comment>
<evidence type="ECO:0000256" key="5">
    <source>
        <dbReference type="ARBA" id="ARBA00019998"/>
    </source>
</evidence>
<evidence type="ECO:0000256" key="8">
    <source>
        <dbReference type="ARBA" id="ARBA00022859"/>
    </source>
</evidence>
<dbReference type="GO" id="GO:0007178">
    <property type="term" value="P:cell surface receptor protein serine/threonine kinase signaling pathway"/>
    <property type="evidence" value="ECO:0007669"/>
    <property type="project" value="TreeGrafter"/>
</dbReference>
<keyword evidence="9" id="KW-0809">Transit peptide</keyword>
<keyword evidence="13" id="KW-1185">Reference proteome</keyword>
<evidence type="ECO:0000256" key="3">
    <source>
        <dbReference type="ARBA" id="ARBA00004496"/>
    </source>
</evidence>
<dbReference type="Pfam" id="PF14784">
    <property type="entry name" value="ECSIT_C"/>
    <property type="match status" value="1"/>
</dbReference>
<keyword evidence="7" id="KW-0399">Innate immunity</keyword>
<keyword evidence="6" id="KW-0963">Cytoplasm</keyword>
<dbReference type="InterPro" id="IPR029342">
    <property type="entry name" value="ECIST_C"/>
</dbReference>
<evidence type="ECO:0000256" key="10">
    <source>
        <dbReference type="ARBA" id="ARBA00023128"/>
    </source>
</evidence>
<name>A0A6J3KSZ9_9HYME</name>
<gene>
    <name evidence="14" type="primary">LOC117236275</name>
</gene>
<evidence type="ECO:0000256" key="2">
    <source>
        <dbReference type="ARBA" id="ARBA00004173"/>
    </source>
</evidence>
<proteinExistence type="inferred from homology"/>
<dbReference type="RefSeq" id="XP_033354969.1">
    <property type="nucleotide sequence ID" value="XM_033499078.1"/>
</dbReference>
<dbReference type="Proteomes" id="UP000504631">
    <property type="component" value="Unplaced"/>
</dbReference>
<dbReference type="GO" id="GO:0045087">
    <property type="term" value="P:innate immune response"/>
    <property type="evidence" value="ECO:0007669"/>
    <property type="project" value="UniProtKB-KW"/>
</dbReference>
<evidence type="ECO:0000259" key="12">
    <source>
        <dbReference type="SMART" id="SM01284"/>
    </source>
</evidence>
<dbReference type="PANTHER" id="PTHR13113:SF1">
    <property type="entry name" value="EVOLUTIONARILY CONSERVED SIGNALING INTERMEDIATE IN TOLL PATHWAY, MITOCHONDRIAL"/>
    <property type="match status" value="1"/>
</dbReference>
<dbReference type="AlphaFoldDB" id="A0A6J3KSZ9"/>
<evidence type="ECO:0000256" key="4">
    <source>
        <dbReference type="ARBA" id="ARBA00007674"/>
    </source>
</evidence>
<evidence type="ECO:0000256" key="9">
    <source>
        <dbReference type="ARBA" id="ARBA00022946"/>
    </source>
</evidence>
<evidence type="ECO:0000313" key="13">
    <source>
        <dbReference type="Proteomes" id="UP000504631"/>
    </source>
</evidence>
<keyword evidence="11" id="KW-0539">Nucleus</keyword>
<reference evidence="14" key="1">
    <citation type="submission" date="2025-08" db="UniProtKB">
        <authorList>
            <consortium name="RefSeq"/>
        </authorList>
    </citation>
    <scope>IDENTIFICATION</scope>
    <source>
        <tissue evidence="14">Muscle</tissue>
    </source>
</reference>
<keyword evidence="8" id="KW-0391">Immunity</keyword>
<dbReference type="SMART" id="SM01284">
    <property type="entry name" value="ECSIT_Cterm"/>
    <property type="match status" value="1"/>
</dbReference>
<dbReference type="Pfam" id="PF06239">
    <property type="entry name" value="ECSIT_N"/>
    <property type="match status" value="1"/>
</dbReference>
<keyword evidence="10" id="KW-0496">Mitochondrion</keyword>
<dbReference type="CTD" id="51295"/>
<dbReference type="KEGG" id="bvk:117236275"/>
<accession>A0A6J3KSZ9</accession>